<feature type="compositionally biased region" description="Basic and acidic residues" evidence="1">
    <location>
        <begin position="45"/>
        <end position="58"/>
    </location>
</feature>
<dbReference type="HOGENOM" id="CLU_2978872_0_0_1"/>
<evidence type="ECO:0000313" key="2">
    <source>
        <dbReference type="EMBL" id="CCD50343.1"/>
    </source>
</evidence>
<protein>
    <submittedName>
        <fullName evidence="2">Uncharacterized protein</fullName>
    </submittedName>
</protein>
<evidence type="ECO:0000313" key="3">
    <source>
        <dbReference type="Proteomes" id="UP000008177"/>
    </source>
</evidence>
<organism evidence="2 3">
    <name type="scientific">Botryotinia fuckeliana (strain T4)</name>
    <name type="common">Noble rot fungus</name>
    <name type="synonym">Botrytis cinerea</name>
    <dbReference type="NCBI Taxonomy" id="999810"/>
    <lineage>
        <taxon>Eukaryota</taxon>
        <taxon>Fungi</taxon>
        <taxon>Dikarya</taxon>
        <taxon>Ascomycota</taxon>
        <taxon>Pezizomycotina</taxon>
        <taxon>Leotiomycetes</taxon>
        <taxon>Helotiales</taxon>
        <taxon>Sclerotiniaceae</taxon>
        <taxon>Botrytis</taxon>
    </lineage>
</organism>
<dbReference type="AlphaFoldDB" id="G2YEV0"/>
<gene>
    <name evidence="2" type="ORF">BofuT4_uP090300.1</name>
</gene>
<dbReference type="Proteomes" id="UP000008177">
    <property type="component" value="Unplaced contigs"/>
</dbReference>
<proteinExistence type="predicted"/>
<dbReference type="InParanoid" id="G2YEV0"/>
<name>G2YEV0_BOTF4</name>
<accession>G2YEV0</accession>
<dbReference type="EMBL" id="FQ790325">
    <property type="protein sequence ID" value="CCD50343.1"/>
    <property type="molecule type" value="Genomic_DNA"/>
</dbReference>
<evidence type="ECO:0000256" key="1">
    <source>
        <dbReference type="SAM" id="MobiDB-lite"/>
    </source>
</evidence>
<reference evidence="3" key="1">
    <citation type="journal article" date="2011" name="PLoS Genet.">
        <title>Genomic analysis of the necrotrophic fungal pathogens Sclerotinia sclerotiorum and Botrytis cinerea.</title>
        <authorList>
            <person name="Amselem J."/>
            <person name="Cuomo C.A."/>
            <person name="van Kan J.A."/>
            <person name="Viaud M."/>
            <person name="Benito E.P."/>
            <person name="Couloux A."/>
            <person name="Coutinho P.M."/>
            <person name="de Vries R.P."/>
            <person name="Dyer P.S."/>
            <person name="Fillinger S."/>
            <person name="Fournier E."/>
            <person name="Gout L."/>
            <person name="Hahn M."/>
            <person name="Kohn L."/>
            <person name="Lapalu N."/>
            <person name="Plummer K.M."/>
            <person name="Pradier J.M."/>
            <person name="Quevillon E."/>
            <person name="Sharon A."/>
            <person name="Simon A."/>
            <person name="ten Have A."/>
            <person name="Tudzynski B."/>
            <person name="Tudzynski P."/>
            <person name="Wincker P."/>
            <person name="Andrew M."/>
            <person name="Anthouard V."/>
            <person name="Beever R.E."/>
            <person name="Beffa R."/>
            <person name="Benoit I."/>
            <person name="Bouzid O."/>
            <person name="Brault B."/>
            <person name="Chen Z."/>
            <person name="Choquer M."/>
            <person name="Collemare J."/>
            <person name="Cotton P."/>
            <person name="Danchin E.G."/>
            <person name="Da Silva C."/>
            <person name="Gautier A."/>
            <person name="Giraud C."/>
            <person name="Giraud T."/>
            <person name="Gonzalez C."/>
            <person name="Grossetete S."/>
            <person name="Guldener U."/>
            <person name="Henrissat B."/>
            <person name="Howlett B.J."/>
            <person name="Kodira C."/>
            <person name="Kretschmer M."/>
            <person name="Lappartient A."/>
            <person name="Leroch M."/>
            <person name="Levis C."/>
            <person name="Mauceli E."/>
            <person name="Neuveglise C."/>
            <person name="Oeser B."/>
            <person name="Pearson M."/>
            <person name="Poulain J."/>
            <person name="Poussereau N."/>
            <person name="Quesneville H."/>
            <person name="Rascle C."/>
            <person name="Schumacher J."/>
            <person name="Segurens B."/>
            <person name="Sexton A."/>
            <person name="Silva E."/>
            <person name="Sirven C."/>
            <person name="Soanes D.M."/>
            <person name="Talbot N.J."/>
            <person name="Templeton M."/>
            <person name="Yandava C."/>
            <person name="Yarden O."/>
            <person name="Zeng Q."/>
            <person name="Rollins J.A."/>
            <person name="Lebrun M.H."/>
            <person name="Dickman M."/>
        </authorList>
    </citation>
    <scope>NUCLEOTIDE SEQUENCE [LARGE SCALE GENOMIC DNA]</scope>
    <source>
        <strain evidence="3">T4</strain>
    </source>
</reference>
<sequence length="58" mass="6954">MYQSYVMFSAALNPLTTQHNTTHSRDFYHKYPRIMDSENFPAPDHTSESFQDQKEKKR</sequence>
<feature type="region of interest" description="Disordered" evidence="1">
    <location>
        <begin position="34"/>
        <end position="58"/>
    </location>
</feature>